<feature type="compositionally biased region" description="Low complexity" evidence="4">
    <location>
        <begin position="304"/>
        <end position="322"/>
    </location>
</feature>
<organism evidence="6 7">
    <name type="scientific">Nostocoides vanveenii</name>
    <dbReference type="NCBI Taxonomy" id="330835"/>
    <lineage>
        <taxon>Bacteria</taxon>
        <taxon>Bacillati</taxon>
        <taxon>Actinomycetota</taxon>
        <taxon>Actinomycetes</taxon>
        <taxon>Micrococcales</taxon>
        <taxon>Intrasporangiaceae</taxon>
        <taxon>Nostocoides</taxon>
    </lineage>
</organism>
<dbReference type="RefSeq" id="WP_344062650.1">
    <property type="nucleotide sequence ID" value="NZ_BAAAPN010000023.1"/>
</dbReference>
<name>A0ABN2K8M4_9MICO</name>
<reference evidence="6 7" key="1">
    <citation type="journal article" date="2019" name="Int. J. Syst. Evol. Microbiol.">
        <title>The Global Catalogue of Microorganisms (GCM) 10K type strain sequencing project: providing services to taxonomists for standard genome sequencing and annotation.</title>
        <authorList>
            <consortium name="The Broad Institute Genomics Platform"/>
            <consortium name="The Broad Institute Genome Sequencing Center for Infectious Disease"/>
            <person name="Wu L."/>
            <person name="Ma J."/>
        </authorList>
    </citation>
    <scope>NUCLEOTIDE SEQUENCE [LARGE SCALE GENOMIC DNA]</scope>
    <source>
        <strain evidence="6 7">JCM 15591</strain>
    </source>
</reference>
<feature type="domain" description="6-phosphogluconate dehydrogenase C-terminal" evidence="5">
    <location>
        <begin position="162"/>
        <end position="345"/>
    </location>
</feature>
<dbReference type="NCBIfam" id="NF007161">
    <property type="entry name" value="PRK09599.1"/>
    <property type="match status" value="1"/>
</dbReference>
<dbReference type="InterPro" id="IPR008927">
    <property type="entry name" value="6-PGluconate_DH-like_C_sf"/>
</dbReference>
<feature type="region of interest" description="Disordered" evidence="4">
    <location>
        <begin position="302"/>
        <end position="345"/>
    </location>
</feature>
<accession>A0ABN2K8M4</accession>
<dbReference type="Gene3D" id="1.10.1040.10">
    <property type="entry name" value="N-(1-d-carboxylethyl)-l-norvaline Dehydrogenase, domain 2"/>
    <property type="match status" value="1"/>
</dbReference>
<dbReference type="Pfam" id="PF03446">
    <property type="entry name" value="NAD_binding_2"/>
    <property type="match status" value="1"/>
</dbReference>
<dbReference type="InterPro" id="IPR006115">
    <property type="entry name" value="6PGDH_NADP-bd"/>
</dbReference>
<comment type="caution">
    <text evidence="6">The sequence shown here is derived from an EMBL/GenBank/DDBJ whole genome shotgun (WGS) entry which is preliminary data.</text>
</comment>
<evidence type="ECO:0000313" key="6">
    <source>
        <dbReference type="EMBL" id="GAA1750644.1"/>
    </source>
</evidence>
<evidence type="ECO:0000313" key="7">
    <source>
        <dbReference type="Proteomes" id="UP001501475"/>
    </source>
</evidence>
<dbReference type="SUPFAM" id="SSF48179">
    <property type="entry name" value="6-phosphogluconate dehydrogenase C-terminal domain-like"/>
    <property type="match status" value="1"/>
</dbReference>
<comment type="similarity">
    <text evidence="1">Belongs to the 6-phosphogluconate dehydrogenase family.</text>
</comment>
<evidence type="ECO:0000259" key="5">
    <source>
        <dbReference type="SMART" id="SM01350"/>
    </source>
</evidence>
<dbReference type="NCBIfam" id="TIGR00872">
    <property type="entry name" value="gnd_rel"/>
    <property type="match status" value="1"/>
</dbReference>
<dbReference type="InterPro" id="IPR004849">
    <property type="entry name" value="6DGDH_YqeC"/>
</dbReference>
<keyword evidence="2" id="KW-0560">Oxidoreductase</keyword>
<proteinExistence type="inferred from homology"/>
<dbReference type="InterPro" id="IPR006114">
    <property type="entry name" value="6PGDH_C"/>
</dbReference>
<gene>
    <name evidence="6" type="primary">gnd</name>
    <name evidence="6" type="ORF">GCM10009810_08780</name>
</gene>
<dbReference type="InterPro" id="IPR036291">
    <property type="entry name" value="NAD(P)-bd_dom_sf"/>
</dbReference>
<keyword evidence="7" id="KW-1185">Reference proteome</keyword>
<dbReference type="Proteomes" id="UP001501475">
    <property type="component" value="Unassembled WGS sequence"/>
</dbReference>
<evidence type="ECO:0000256" key="2">
    <source>
        <dbReference type="ARBA" id="ARBA00023002"/>
    </source>
</evidence>
<evidence type="ECO:0000256" key="1">
    <source>
        <dbReference type="ARBA" id="ARBA00008419"/>
    </source>
</evidence>
<dbReference type="InterPro" id="IPR013328">
    <property type="entry name" value="6PGD_dom2"/>
</dbReference>
<dbReference type="SMART" id="SM01350">
    <property type="entry name" value="6PGD"/>
    <property type="match status" value="1"/>
</dbReference>
<evidence type="ECO:0000256" key="4">
    <source>
        <dbReference type="SAM" id="MobiDB-lite"/>
    </source>
</evidence>
<sequence>MQLGLIGLGKMGGNMRERLRRAGHEVIGYDINPDISDVKSLAELVKQLPAPRVVWTMVAAGEITRQTVAKLGDLLEKGDLVIDGGNSRFTDDFENEKLLKAKGIGYLDCGVSGGIWGLENGYGLMVGGTATNVRRAMPIFDALRPEGPRDEGFVHAGKVGAGHYTKMVHNGIEYGLMAAYAEGYELLMKKDIVENVPGAFKAWSRGTVVRSWLLDLMVDALEKNPGLEGVSDYTVDSGEGKWTVEEAIALDVPMPVISSSLFARFASRQAISPTMQAVSALRGEFGGHKVMTIAEGDALRGGAEKAASPAAAKQATSVSTAKKAAKTATKRSATAKKAAQKKTDA</sequence>
<dbReference type="EMBL" id="BAAAPN010000023">
    <property type="protein sequence ID" value="GAA1750644.1"/>
    <property type="molecule type" value="Genomic_DNA"/>
</dbReference>
<dbReference type="InterPro" id="IPR006183">
    <property type="entry name" value="Pgluconate_DH"/>
</dbReference>
<keyword evidence="3" id="KW-0311">Gluconate utilization</keyword>
<dbReference type="SUPFAM" id="SSF51735">
    <property type="entry name" value="NAD(P)-binding Rossmann-fold domains"/>
    <property type="match status" value="1"/>
</dbReference>
<dbReference type="Pfam" id="PF00393">
    <property type="entry name" value="6PGD"/>
    <property type="match status" value="1"/>
</dbReference>
<evidence type="ECO:0000256" key="3">
    <source>
        <dbReference type="ARBA" id="ARBA00023064"/>
    </source>
</evidence>
<dbReference type="Gene3D" id="3.40.50.720">
    <property type="entry name" value="NAD(P)-binding Rossmann-like Domain"/>
    <property type="match status" value="1"/>
</dbReference>
<dbReference type="PRINTS" id="PR00076">
    <property type="entry name" value="6PGDHDRGNASE"/>
</dbReference>
<dbReference type="PANTHER" id="PTHR11811">
    <property type="entry name" value="6-PHOSPHOGLUCONATE DEHYDROGENASE"/>
    <property type="match status" value="1"/>
</dbReference>
<protein>
    <submittedName>
        <fullName evidence="6">Decarboxylating 6-phosphogluconate dehydrogenase</fullName>
    </submittedName>
</protein>